<dbReference type="NCBIfam" id="TIGR00532">
    <property type="entry name" value="HMG_CoA_R_NAD"/>
    <property type="match status" value="1"/>
</dbReference>
<protein>
    <recommendedName>
        <fullName evidence="3">3-hydroxy-3-methylglutaryl coenzyme A reductase</fullName>
        <shortName evidence="3">HMG-CoA reductase</shortName>
        <ecNumber evidence="3">1.1.1.88</ecNumber>
    </recommendedName>
</protein>
<dbReference type="PANTHER" id="PTHR10572:SF24">
    <property type="entry name" value="3-HYDROXY-3-METHYLGLUTARYL-COENZYME A REDUCTASE"/>
    <property type="match status" value="1"/>
</dbReference>
<evidence type="ECO:0000313" key="4">
    <source>
        <dbReference type="EMBL" id="MEJ6400148.1"/>
    </source>
</evidence>
<dbReference type="Gene3D" id="1.10.8.660">
    <property type="match status" value="1"/>
</dbReference>
<dbReference type="PROSITE" id="PS00318">
    <property type="entry name" value="HMG_COA_REDUCTASE_2"/>
    <property type="match status" value="1"/>
</dbReference>
<keyword evidence="2 3" id="KW-0560">Oxidoreductase</keyword>
<name>A0ABU8SJT6_9LACO</name>
<organism evidence="4 5">
    <name type="scientific">Nicoliella lavandulae</name>
    <dbReference type="NCBI Taxonomy" id="3082954"/>
    <lineage>
        <taxon>Bacteria</taxon>
        <taxon>Bacillati</taxon>
        <taxon>Bacillota</taxon>
        <taxon>Bacilli</taxon>
        <taxon>Lactobacillales</taxon>
        <taxon>Lactobacillaceae</taxon>
        <taxon>Nicoliella</taxon>
    </lineage>
</organism>
<evidence type="ECO:0000256" key="3">
    <source>
        <dbReference type="RuleBase" id="RU361219"/>
    </source>
</evidence>
<dbReference type="CDD" id="cd00644">
    <property type="entry name" value="HMG-CoA_reductase_classII"/>
    <property type="match status" value="1"/>
</dbReference>
<dbReference type="GO" id="GO:0140643">
    <property type="term" value="F:hydroxymethylglutaryl-CoA reductase (NADH) activity"/>
    <property type="evidence" value="ECO:0007669"/>
    <property type="project" value="UniProtKB-EC"/>
</dbReference>
<dbReference type="RefSeq" id="WP_339959968.1">
    <property type="nucleotide sequence ID" value="NZ_JAWMWH010000001.1"/>
</dbReference>
<dbReference type="SUPFAM" id="SSF55035">
    <property type="entry name" value="NAD-binding domain of HMG-CoA reductase"/>
    <property type="match status" value="1"/>
</dbReference>
<dbReference type="InterPro" id="IPR002202">
    <property type="entry name" value="HMG_CoA_Rdtase"/>
</dbReference>
<evidence type="ECO:0000313" key="5">
    <source>
        <dbReference type="Proteomes" id="UP001370590"/>
    </source>
</evidence>
<dbReference type="Gene3D" id="3.90.770.10">
    <property type="entry name" value="3-hydroxy-3-methylglutaryl-coenzyme A Reductase, Chain A, domain 2"/>
    <property type="match status" value="2"/>
</dbReference>
<dbReference type="InterPro" id="IPR009023">
    <property type="entry name" value="HMG_CoA_Rdtase_NAD(P)-bd_sf"/>
</dbReference>
<dbReference type="InterPro" id="IPR009029">
    <property type="entry name" value="HMG_CoA_Rdtase_sub-bd_dom_sf"/>
</dbReference>
<dbReference type="PANTHER" id="PTHR10572">
    <property type="entry name" value="3-HYDROXY-3-METHYLGLUTARYL-COENZYME A REDUCTASE"/>
    <property type="match status" value="1"/>
</dbReference>
<dbReference type="PRINTS" id="PR00071">
    <property type="entry name" value="HMGCOARDTASE"/>
</dbReference>
<dbReference type="PROSITE" id="PS01192">
    <property type="entry name" value="HMG_COA_REDUCTASE_3"/>
    <property type="match status" value="1"/>
</dbReference>
<dbReference type="PROSITE" id="PS50065">
    <property type="entry name" value="HMG_COA_REDUCTASE_4"/>
    <property type="match status" value="1"/>
</dbReference>
<comment type="catalytic activity">
    <reaction evidence="3">
        <text>(R)-mevalonate + 2 NAD(+) + CoA = (3S)-3-hydroxy-3-methylglutaryl-CoA + 2 NADH + 2 H(+)</text>
        <dbReference type="Rhea" id="RHEA:14833"/>
        <dbReference type="ChEBI" id="CHEBI:15378"/>
        <dbReference type="ChEBI" id="CHEBI:36464"/>
        <dbReference type="ChEBI" id="CHEBI:43074"/>
        <dbReference type="ChEBI" id="CHEBI:57287"/>
        <dbReference type="ChEBI" id="CHEBI:57540"/>
        <dbReference type="ChEBI" id="CHEBI:57945"/>
        <dbReference type="EC" id="1.1.1.88"/>
    </reaction>
</comment>
<dbReference type="SUPFAM" id="SSF56542">
    <property type="entry name" value="Substrate-binding domain of HMG-CoA reductase"/>
    <property type="match status" value="1"/>
</dbReference>
<dbReference type="EMBL" id="JAWMWH010000001">
    <property type="protein sequence ID" value="MEJ6400148.1"/>
    <property type="molecule type" value="Genomic_DNA"/>
</dbReference>
<dbReference type="InterPro" id="IPR004553">
    <property type="entry name" value="HMG_CoA_Rdtase_bac-typ"/>
</dbReference>
<dbReference type="Proteomes" id="UP001370590">
    <property type="component" value="Unassembled WGS sequence"/>
</dbReference>
<comment type="pathway">
    <text evidence="3">Metabolic intermediate metabolism; (R)-mevalonate degradation; (S)-3-hydroxy-3-methylglutaryl-CoA from (R)-mevalonate: step 1/1.</text>
</comment>
<keyword evidence="5" id="KW-1185">Reference proteome</keyword>
<gene>
    <name evidence="4" type="ORF">R4146_03015</name>
</gene>
<proteinExistence type="inferred from homology"/>
<comment type="similarity">
    <text evidence="1 3">Belongs to the HMG-CoA reductase family.</text>
</comment>
<reference evidence="4 5" key="1">
    <citation type="submission" date="2023-10" db="EMBL/GenBank/DDBJ databases">
        <title>Nicoliella lavandulae sp. nov. isolated from Lavandula angustifolia flowers.</title>
        <authorList>
            <person name="Alcantara C."/>
            <person name="Zuniga M."/>
            <person name="Landete J.M."/>
            <person name="Monedero V."/>
        </authorList>
    </citation>
    <scope>NUCLEOTIDE SEQUENCE [LARGE SCALE GENOMIC DNA]</scope>
    <source>
        <strain evidence="4 5">Es01</strain>
    </source>
</reference>
<evidence type="ECO:0000256" key="2">
    <source>
        <dbReference type="ARBA" id="ARBA00023002"/>
    </source>
</evidence>
<accession>A0ABU8SJT6</accession>
<dbReference type="Pfam" id="PF00368">
    <property type="entry name" value="HMG-CoA_red"/>
    <property type="match status" value="1"/>
</dbReference>
<evidence type="ECO:0000256" key="1">
    <source>
        <dbReference type="ARBA" id="ARBA00007661"/>
    </source>
</evidence>
<comment type="caution">
    <text evidence="4">The sequence shown here is derived from an EMBL/GenBank/DDBJ whole genome shotgun (WGS) entry which is preliminary data.</text>
</comment>
<keyword evidence="3" id="KW-0520">NAD</keyword>
<sequence>MDNTFKHFYRKSYAERLSVVGKYAELDEDNQALIKSHANSTSSHLIENYLTDYSIPEGVGVNLIINGNEHEIPMVTEEPSVIAAVSNGARMLRTNGIEATVLNRELIGQVVLHKPTSELLDWIDDHRANLIALADSAHPSIQNYGGGATDLEIRKLDHDNYSIDLSVNVSEAMGANIINSMLEAVGASINQQMPGVVLMQILSNYATKSLVKVVGKIDFDQLGAPGMTGSEVAARIGLASHIAQVDPYRATTHNKGIMNGIDAVTIAMGNDWRAIESGVHAYAARDGQYRGLSKWEVIDNQLVGSMTIPLPVGFVGGATKVFPLVKINQRIAKVKNARGLMQLIAATGLAQNLAALKAIVTDGIQKGHMALQIKSLAMSAGATPEELPEVLHQLRTMEHPSEDAAKQIINQIRNTK</sequence>
<dbReference type="InterPro" id="IPR023074">
    <property type="entry name" value="HMG_CoA_Rdtase_cat_sf"/>
</dbReference>
<dbReference type="EC" id="1.1.1.88" evidence="3"/>
<dbReference type="InterPro" id="IPR023076">
    <property type="entry name" value="HMG_CoA_Rdtase_CS"/>
</dbReference>